<keyword evidence="3" id="KW-0812">Transmembrane</keyword>
<evidence type="ECO:0000256" key="2">
    <source>
        <dbReference type="SAM" id="Coils"/>
    </source>
</evidence>
<gene>
    <name evidence="5" type="ORF">DICPUDRAFT_85060</name>
</gene>
<dbReference type="PANTHER" id="PTHR24032">
    <property type="entry name" value="EGF-LIKE DOMAIN-CONTAINING PROTEIN-RELATED-RELATED"/>
    <property type="match status" value="1"/>
</dbReference>
<dbReference type="SUPFAM" id="SSF81301">
    <property type="entry name" value="Nucleotidyltransferase"/>
    <property type="match status" value="1"/>
</dbReference>
<evidence type="ECO:0000313" key="5">
    <source>
        <dbReference type="EMBL" id="EGC28871.1"/>
    </source>
</evidence>
<feature type="transmembrane region" description="Helical" evidence="3">
    <location>
        <begin position="1649"/>
        <end position="1673"/>
    </location>
</feature>
<dbReference type="Pfam" id="PF01833">
    <property type="entry name" value="TIG"/>
    <property type="match status" value="1"/>
</dbReference>
<dbReference type="PROSITE" id="PS50026">
    <property type="entry name" value="EGF_3"/>
    <property type="match status" value="1"/>
</dbReference>
<dbReference type="InterPro" id="IPR043519">
    <property type="entry name" value="NT_sf"/>
</dbReference>
<keyword evidence="6" id="KW-1185">Reference proteome</keyword>
<evidence type="ECO:0000256" key="3">
    <source>
        <dbReference type="SAM" id="Phobius"/>
    </source>
</evidence>
<dbReference type="InterPro" id="IPR054708">
    <property type="entry name" value="MTPAP-like_central"/>
</dbReference>
<dbReference type="RefSeq" id="XP_003294600.1">
    <property type="nucleotide sequence ID" value="XM_003294552.1"/>
</dbReference>
<keyword evidence="1" id="KW-1015">Disulfide bond</keyword>
<feature type="non-terminal residue" evidence="5">
    <location>
        <position position="1"/>
    </location>
</feature>
<dbReference type="Gene3D" id="1.10.1410.10">
    <property type="match status" value="1"/>
</dbReference>
<dbReference type="SUPFAM" id="SSF81631">
    <property type="entry name" value="PAP/OAS1 substrate-binding domain"/>
    <property type="match status" value="1"/>
</dbReference>
<organism evidence="5 6">
    <name type="scientific">Dictyostelium purpureum</name>
    <name type="common">Slime mold</name>
    <dbReference type="NCBI Taxonomy" id="5786"/>
    <lineage>
        <taxon>Eukaryota</taxon>
        <taxon>Amoebozoa</taxon>
        <taxon>Evosea</taxon>
        <taxon>Eumycetozoa</taxon>
        <taxon>Dictyostelia</taxon>
        <taxon>Dictyosteliales</taxon>
        <taxon>Dictyosteliaceae</taxon>
        <taxon>Dictyostelium</taxon>
    </lineage>
</organism>
<feature type="coiled-coil region" evidence="2">
    <location>
        <begin position="322"/>
        <end position="356"/>
    </location>
</feature>
<dbReference type="Gene3D" id="2.10.25.10">
    <property type="entry name" value="Laminin"/>
    <property type="match status" value="1"/>
</dbReference>
<dbReference type="Pfam" id="PF22933">
    <property type="entry name" value="ComC_SSD"/>
    <property type="match status" value="1"/>
</dbReference>
<dbReference type="eggNOG" id="KOG1225">
    <property type="taxonomic scope" value="Eukaryota"/>
</dbReference>
<keyword evidence="3" id="KW-0472">Membrane</keyword>
<keyword evidence="1" id="KW-0245">EGF-like domain</keyword>
<dbReference type="EMBL" id="GL871527">
    <property type="protein sequence ID" value="EGC28871.1"/>
    <property type="molecule type" value="Genomic_DNA"/>
</dbReference>
<accession>F1A4K6</accession>
<protein>
    <recommendedName>
        <fullName evidence="4">EGF-like domain-containing protein</fullName>
    </recommendedName>
</protein>
<dbReference type="InterPro" id="IPR000742">
    <property type="entry name" value="EGF"/>
</dbReference>
<evidence type="ECO:0000313" key="6">
    <source>
        <dbReference type="Proteomes" id="UP000001064"/>
    </source>
</evidence>
<keyword evidence="2" id="KW-0175">Coiled coil</keyword>
<keyword evidence="3" id="KW-1133">Transmembrane helix</keyword>
<dbReference type="GeneID" id="10507059"/>
<dbReference type="CDD" id="cd05402">
    <property type="entry name" value="NT_PAP_TUTase"/>
    <property type="match status" value="1"/>
</dbReference>
<dbReference type="PANTHER" id="PTHR24032:SF14">
    <property type="entry name" value="EGF-LIKE DOMAIN-CONTAINING PROTEIN-RELATED"/>
    <property type="match status" value="1"/>
</dbReference>
<dbReference type="PROSITE" id="PS01186">
    <property type="entry name" value="EGF_2"/>
    <property type="match status" value="1"/>
</dbReference>
<dbReference type="PROSITE" id="PS00022">
    <property type="entry name" value="EGF_1"/>
    <property type="match status" value="1"/>
</dbReference>
<reference evidence="6" key="1">
    <citation type="journal article" date="2011" name="Genome Biol.">
        <title>Comparative genomics of the social amoebae Dictyostelium discoideum and Dictyostelium purpureum.</title>
        <authorList>
            <consortium name="US DOE Joint Genome Institute (JGI-PGF)"/>
            <person name="Sucgang R."/>
            <person name="Kuo A."/>
            <person name="Tian X."/>
            <person name="Salerno W."/>
            <person name="Parikh A."/>
            <person name="Feasley C.L."/>
            <person name="Dalin E."/>
            <person name="Tu H."/>
            <person name="Huang E."/>
            <person name="Barry K."/>
            <person name="Lindquist E."/>
            <person name="Shapiro H."/>
            <person name="Bruce D."/>
            <person name="Schmutz J."/>
            <person name="Salamov A."/>
            <person name="Fey P."/>
            <person name="Gaudet P."/>
            <person name="Anjard C."/>
            <person name="Babu M.M."/>
            <person name="Basu S."/>
            <person name="Bushmanova Y."/>
            <person name="van der Wel H."/>
            <person name="Katoh-Kurasawa M."/>
            <person name="Dinh C."/>
            <person name="Coutinho P.M."/>
            <person name="Saito T."/>
            <person name="Elias M."/>
            <person name="Schaap P."/>
            <person name="Kay R.R."/>
            <person name="Henrissat B."/>
            <person name="Eichinger L."/>
            <person name="Rivero F."/>
            <person name="Putnam N.H."/>
            <person name="West C.M."/>
            <person name="Loomis W.F."/>
            <person name="Chisholm R.L."/>
            <person name="Shaulsky G."/>
            <person name="Strassmann J.E."/>
            <person name="Queller D.C."/>
            <person name="Kuspa A."/>
            <person name="Grigoriev I.V."/>
        </authorList>
    </citation>
    <scope>NUCLEOTIDE SEQUENCE [LARGE SCALE GENOMIC DNA]</scope>
    <source>
        <strain evidence="6">QSDP1</strain>
    </source>
</reference>
<name>F1A4K6_DICPU</name>
<evidence type="ECO:0000259" key="4">
    <source>
        <dbReference type="PROSITE" id="PS50026"/>
    </source>
</evidence>
<dbReference type="InterPro" id="IPR054484">
    <property type="entry name" value="ComC_SSD"/>
</dbReference>
<dbReference type="InParanoid" id="F1A4K6"/>
<feature type="domain" description="EGF-like" evidence="4">
    <location>
        <begin position="1262"/>
        <end position="1294"/>
    </location>
</feature>
<dbReference type="OrthoDB" id="2274644at2759"/>
<dbReference type="Pfam" id="PF22600">
    <property type="entry name" value="MTPAP-like_central"/>
    <property type="match status" value="1"/>
</dbReference>
<dbReference type="KEGG" id="dpp:DICPUDRAFT_85060"/>
<evidence type="ECO:0000256" key="1">
    <source>
        <dbReference type="PROSITE-ProRule" id="PRU00076"/>
    </source>
</evidence>
<sequence length="1700" mass="193858">NKEIIDLLLKISPNVLPLLQVSTLKILGKRFTDHDEYMESFKPLIIEEFFRQIESSFSELDEKDMDLFSDDGSLKNLEKLKMKNVMTIETINEISKEFLEVSFTVLLSNNDEIPLPHDLLLFKVFVPPDQNAYFVFGRVISSRQKDDDNPQEFTVKFSKYTKPFIDKIYSYFKSSKPHSSMIQFLKISNTSTFQRELNAIESIRGSPLCDLILSPTLKKNQKLFGNKLVVPPNLKEYFNAELNHSQKVAIEESLLTDVEKLELSALKHDKLHPDGLIANFEGLIDDKDSEDEKPENTGDIVKLLKSVIISDTNTPDNWVSNFSDLLNQLNSMERNLEETEKQKKEIKEKLKWLTNKLAYLPFEQRNQLFLSDSKISSNYQTPIQHLLSQLRCYSKNPTSPFYKLNQIKKNSFFSDLLNQLNSMERNSETEKQIKEIKQKLKWLTNKFAYLPFEQRNQLFLSDSKISSNYQTPIQDLLVQLRCNKNPTSPFYKSNQIKKNSFDKLESTLKYWLAGAKIRQYGSFFSGISLNESEIDVCLFLKKNDKTLLSQVKYILKDTKNYTIVEISKRAKVPTLRFNEKTTNIHFDMCFNKRLEIYKSLLIKEYVDLDPRCRDLILLVKHWATQKNIKDASRGTFSSFCLTLMVINFLQTGVSPPILPNLESPNKSILEPTSNLKTNFIIEEYLVQYYDHTTLKFKSSDNKLSIDQLFYQFFKYYLGFDFKNLSINISKGIKQRGRKPETIEVQDLFEPKSSSAGIKFKKYKKIIFEFALIEFNLRTGLKKLEINISFVKSSQDEDCLKTILVKLFNINDVTLCGNPIITSYYFYEGICSNSNNKVLQELYIKGYEPTSRIPSPPSLVYSDLSCFENLYQLNLTFIAIKKDALGVNGQKNVAKEIGLISCIFDDGIIVSEGSFLPTGQSNLSIILDSFSNFKELRFRTIKYLNSFYIYSNAVPIFTNLKIKSCHLKIIGDLYLPSIDNLGTLNQVVTFTFSNDEEIEFPKQLLSTNNIFSRLNLLSRFKPQKEFIGNNIYGANGPKSLPDLSSYEDLVNIQLTNTGFSGPIPESYCLFTNYLTYNNLNGTLPMCKACYLNPNYDDFNNNPNLDFGVCDESTIIPNFNISLGKEITIYGENIGLILPQIFNYPIAFSKVKGNSMFKGKWNDSWGPIPDTVVVSLSPRNFTFNTKNLLPSLNNITKSNLQFTFHGSNFSYNKNDFEIKIANEICLISSITFNKIICNFPKQKNNKSGEFISFTINTLKDKTTIAKKCPNQCIEGICSINTGTCICNPGYSGETCSPIPCKSDCGTPEGRGECNYNIGVCVCNLKWKGESCEIPNQFLTSASSTLSSGGLVNLFGWFGSPNEGLTITIGSLNCQKYYYNTTFANCTIGAGSGTKSIKIIQNNQEWNGENLFHYTEITYRCPKNCSLNGVAYGECNSSLGQCKCFSGWGGYDFFKHNLSNKWIGIGDTDKNSHKFNQNISETCRITYIIEDIQEPRDYEFAGLKLTLEKDSIKLTVTIDNYPFTSALNKLQLRLESLVSDNGANIENNQCNNKDTSIEKDLLDSNQLLNYITISRNEKVLNGRFINRVLSDQRQSFITTSLISNTTTTENKESFIIGLNLPYFTESLIIDPDFSVLVSPSFKKCKSNDRAKWVLPVAIVVPCVAVATIIIISAIIYKKNHTTVLLVKNKFKLKSLSKKKKSDL</sequence>
<dbReference type="Gene3D" id="3.30.460.10">
    <property type="entry name" value="Beta Polymerase, domain 2"/>
    <property type="match status" value="1"/>
</dbReference>
<dbReference type="InterPro" id="IPR002909">
    <property type="entry name" value="IPT_dom"/>
</dbReference>
<proteinExistence type="predicted"/>
<dbReference type="eggNOG" id="KOG2277">
    <property type="taxonomic scope" value="Eukaryota"/>
</dbReference>
<dbReference type="VEuPathDB" id="AmoebaDB:DICPUDRAFT_85060"/>
<feature type="disulfide bond" evidence="1">
    <location>
        <begin position="1284"/>
        <end position="1293"/>
    </location>
</feature>
<dbReference type="Proteomes" id="UP000001064">
    <property type="component" value="Unassembled WGS sequence"/>
</dbReference>
<dbReference type="InterPro" id="IPR053331">
    <property type="entry name" value="EGF-like_comC"/>
</dbReference>
<comment type="caution">
    <text evidence="1">Lacks conserved residue(s) required for the propagation of feature annotation.</text>
</comment>